<accession>A0A367Q295</accession>
<evidence type="ECO:0000313" key="2">
    <source>
        <dbReference type="Proteomes" id="UP000252107"/>
    </source>
</evidence>
<keyword evidence="2" id="KW-1185">Reference proteome</keyword>
<sequence>MSDLVFYQEQKFSITAINGTGLYSPQQDGISPISFSTACYRGYTCIYQVSEEYLYLKQLNIGLKLKDRLTAKYGKGLRLFDITPKYHNYDSYVVYEEINKIIYFSGGLLLGKNFIKEMYIHLGYHPAYKFREVHELIFREGQLVKSTDISQKIDEFRGAIATHESQSIIEKLTTETNYRNEFQKWTQKTLILDYEL</sequence>
<organism evidence="1 2">
    <name type="scientific">Nostoc minutum NIES-26</name>
    <dbReference type="NCBI Taxonomy" id="1844469"/>
    <lineage>
        <taxon>Bacteria</taxon>
        <taxon>Bacillati</taxon>
        <taxon>Cyanobacteriota</taxon>
        <taxon>Cyanophyceae</taxon>
        <taxon>Nostocales</taxon>
        <taxon>Nostocaceae</taxon>
        <taxon>Nostoc</taxon>
    </lineage>
</organism>
<protein>
    <submittedName>
        <fullName evidence="1">Uncharacterized protein</fullName>
    </submittedName>
</protein>
<evidence type="ECO:0000313" key="1">
    <source>
        <dbReference type="EMBL" id="RCJ18267.1"/>
    </source>
</evidence>
<dbReference type="AlphaFoldDB" id="A0A367Q295"/>
<dbReference type="Proteomes" id="UP000252107">
    <property type="component" value="Unassembled WGS sequence"/>
</dbReference>
<gene>
    <name evidence="1" type="ORF">A6770_06750</name>
</gene>
<reference evidence="1" key="1">
    <citation type="submission" date="2016-04" db="EMBL/GenBank/DDBJ databases">
        <authorList>
            <person name="Tabuchi Yagui T.R."/>
        </authorList>
    </citation>
    <scope>NUCLEOTIDE SEQUENCE [LARGE SCALE GENOMIC DNA]</scope>
    <source>
        <strain evidence="1">NIES-26</strain>
    </source>
</reference>
<comment type="caution">
    <text evidence="1">The sequence shown here is derived from an EMBL/GenBank/DDBJ whole genome shotgun (WGS) entry which is preliminary data.</text>
</comment>
<name>A0A367Q295_9NOSO</name>
<dbReference type="EMBL" id="LXQD01000350">
    <property type="protein sequence ID" value="RCJ18267.1"/>
    <property type="molecule type" value="Genomic_DNA"/>
</dbReference>
<proteinExistence type="predicted"/>